<gene>
    <name evidence="6" type="ORF">JBW_04722</name>
</gene>
<accession>I9NTZ1</accession>
<evidence type="ECO:0000259" key="5">
    <source>
        <dbReference type="PROSITE" id="PS51786"/>
    </source>
</evidence>
<dbReference type="MEROPS" id="S16.A11"/>
<dbReference type="HOGENOM" id="CLU_020014_0_0_9"/>
<name>I9NTZ1_9FIRM</name>
<feature type="active site" evidence="3">
    <location>
        <position position="561"/>
    </location>
</feature>
<dbReference type="KEGG" id="pft:JBW_04722"/>
<reference evidence="6 7" key="1">
    <citation type="journal article" date="2015" name="Genome Announc.">
        <title>Complete Genome Sequence of Pelosinus fermentans JBW45, a Member of a Remarkably Competitive Group of Negativicutes in the Firmicutes Phylum.</title>
        <authorList>
            <person name="De Leon K.B."/>
            <person name="Utturkar S.M."/>
            <person name="Camilleri L.B."/>
            <person name="Elias D.A."/>
            <person name="Arkin A.P."/>
            <person name="Fields M.W."/>
            <person name="Brown S.D."/>
            <person name="Wall J.D."/>
        </authorList>
    </citation>
    <scope>NUCLEOTIDE SEQUENCE [LARGE SCALE GENOMIC DNA]</scope>
    <source>
        <strain evidence="6 7">JBW45</strain>
    </source>
</reference>
<dbReference type="Pfam" id="PF05362">
    <property type="entry name" value="Lon_C"/>
    <property type="match status" value="1"/>
</dbReference>
<evidence type="ECO:0000256" key="2">
    <source>
        <dbReference type="ARBA" id="ARBA00022825"/>
    </source>
</evidence>
<dbReference type="GO" id="GO:0006508">
    <property type="term" value="P:proteolysis"/>
    <property type="evidence" value="ECO:0007669"/>
    <property type="project" value="UniProtKB-KW"/>
</dbReference>
<dbReference type="SUPFAM" id="SSF54211">
    <property type="entry name" value="Ribosomal protein S5 domain 2-like"/>
    <property type="match status" value="1"/>
</dbReference>
<dbReference type="AlphaFoldDB" id="I9NTZ1"/>
<feature type="domain" description="Sigma-54 factor interaction" evidence="4">
    <location>
        <begin position="207"/>
        <end position="374"/>
    </location>
</feature>
<dbReference type="PROSITE" id="PS00676">
    <property type="entry name" value="SIGMA54_INTERACT_2"/>
    <property type="match status" value="1"/>
</dbReference>
<feature type="active site" evidence="3">
    <location>
        <position position="604"/>
    </location>
</feature>
<proteinExistence type="inferred from homology"/>
<evidence type="ECO:0000259" key="4">
    <source>
        <dbReference type="PROSITE" id="PS50045"/>
    </source>
</evidence>
<comment type="catalytic activity">
    <reaction evidence="3">
        <text>Hydrolysis of proteins in presence of ATP.</text>
        <dbReference type="EC" id="3.4.21.53"/>
    </reaction>
</comment>
<dbReference type="Proteomes" id="UP000005361">
    <property type="component" value="Chromosome"/>
</dbReference>
<dbReference type="STRING" id="1192197.JBW_04722"/>
<dbReference type="CDD" id="cd00009">
    <property type="entry name" value="AAA"/>
    <property type="match status" value="1"/>
</dbReference>
<dbReference type="EMBL" id="CP010978">
    <property type="protein sequence ID" value="AJQ30051.1"/>
    <property type="molecule type" value="Genomic_DNA"/>
</dbReference>
<keyword evidence="3 6" id="KW-0378">Hydrolase</keyword>
<dbReference type="InterPro" id="IPR027065">
    <property type="entry name" value="Lon_Prtase"/>
</dbReference>
<dbReference type="NCBIfam" id="TIGR02903">
    <property type="entry name" value="spore_lon_C"/>
    <property type="match status" value="1"/>
</dbReference>
<dbReference type="InterPro" id="IPR003959">
    <property type="entry name" value="ATPase_AAA_core"/>
</dbReference>
<dbReference type="GO" id="GO:0016887">
    <property type="term" value="F:ATP hydrolysis activity"/>
    <property type="evidence" value="ECO:0007669"/>
    <property type="project" value="InterPro"/>
</dbReference>
<keyword evidence="2 3" id="KW-0720">Serine protease</keyword>
<dbReference type="SMART" id="SM00382">
    <property type="entry name" value="AAA"/>
    <property type="match status" value="1"/>
</dbReference>
<dbReference type="InterPro" id="IPR014252">
    <property type="entry name" value="Spore_LonC"/>
</dbReference>
<comment type="similarity">
    <text evidence="3">Belongs to the peptidase S16 family.</text>
</comment>
<reference evidence="7" key="2">
    <citation type="submission" date="2015-02" db="EMBL/GenBank/DDBJ databases">
        <title>Complete Genome Sequence of Pelosinus fermentans JBW45.</title>
        <authorList>
            <person name="De Leon K.B."/>
            <person name="Utturkar S.M."/>
            <person name="Camilleri L.B."/>
            <person name="Arkin A.P."/>
            <person name="Fields M.W."/>
            <person name="Brown S.D."/>
            <person name="Wall J.D."/>
        </authorList>
    </citation>
    <scope>NUCLEOTIDE SEQUENCE [LARGE SCALE GENOMIC DNA]</scope>
    <source>
        <strain evidence="7">JBW45</strain>
    </source>
</reference>
<dbReference type="InterPro" id="IPR027417">
    <property type="entry name" value="P-loop_NTPase"/>
</dbReference>
<dbReference type="GO" id="GO:0006355">
    <property type="term" value="P:regulation of DNA-templated transcription"/>
    <property type="evidence" value="ECO:0007669"/>
    <property type="project" value="InterPro"/>
</dbReference>
<dbReference type="GO" id="GO:0004176">
    <property type="term" value="F:ATP-dependent peptidase activity"/>
    <property type="evidence" value="ECO:0007669"/>
    <property type="project" value="UniProtKB-UniRule"/>
</dbReference>
<dbReference type="EC" id="3.4.21.53" evidence="3"/>
<dbReference type="InterPro" id="IPR020568">
    <property type="entry name" value="Ribosomal_Su5_D2-typ_SF"/>
</dbReference>
<dbReference type="PROSITE" id="PS50045">
    <property type="entry name" value="SIGMA54_INTERACT_4"/>
    <property type="match status" value="1"/>
</dbReference>
<sequence>MLLLSSNGDYRKDYYMKNFFNKFIPRRPLPSRARVNEQLKHQTTALYEMYAGIFGPDKVVLKAVKLDALSLMNSENTGERVLALQKLVFEDPTMEKIPTLQEVPEILVAIEEEIASLMARRSLEDRLEKKINDKMEERHQEYVREIKMQVLKEEENNVENPQTLKKYAMLEVLEQKKLTKSAMEITRPETLGEIVGQERAVEALRSKLASPYPQHLILYGPPGVGKTTAARLVLEAAKSLKFTPFAQEAPFIEVDGTTLRWDSRGMTNPLLGSVHDPIYQGARRDLAETGVPEPKPGLATDAHGGILFIDEIGEMDAMLQNKLLKVLEDKRVSFESAYYDPSDPNVPKYIKKLFEDGAPADFILIGATTRDASEINPAIRSRCAEIYFEPLTPKHIEEIVYNAAVKLGVALESDVAALISEYTIEGRKAVNILSDAFGIALYRSSDHEKVVITHDDVYKVVQVSRLTPFVNLKAAKIGEVGKVFGLGVAGYLGSVLEIEAVSFAAGEKGKGRLRFNDTAGSMAKDSVFNAAAVVRKITGEDLGNYDVHINIIGGGRIDGPSAGTGILAAIISAITERPIRQDVAVTGEISIQGKVKAVGGVFEKAYGAKQAGITTMIIPKENEKDIPQGHLGLEICPVDNVEEALAILLSDTEQKSA</sequence>
<dbReference type="Pfam" id="PF00004">
    <property type="entry name" value="AAA"/>
    <property type="match status" value="1"/>
</dbReference>
<evidence type="ECO:0000313" key="6">
    <source>
        <dbReference type="EMBL" id="AJQ30051.1"/>
    </source>
</evidence>
<dbReference type="Gene3D" id="3.30.230.10">
    <property type="match status" value="1"/>
</dbReference>
<keyword evidence="1 3" id="KW-0645">Protease</keyword>
<dbReference type="GO" id="GO:0004252">
    <property type="term" value="F:serine-type endopeptidase activity"/>
    <property type="evidence" value="ECO:0007669"/>
    <property type="project" value="UniProtKB-UniRule"/>
</dbReference>
<dbReference type="InterPro" id="IPR025943">
    <property type="entry name" value="Sigma_54_int_dom_ATP-bd_2"/>
</dbReference>
<dbReference type="PANTHER" id="PTHR10046">
    <property type="entry name" value="ATP DEPENDENT LON PROTEASE FAMILY MEMBER"/>
    <property type="match status" value="1"/>
</dbReference>
<evidence type="ECO:0000256" key="3">
    <source>
        <dbReference type="PROSITE-ProRule" id="PRU01122"/>
    </source>
</evidence>
<dbReference type="Gene3D" id="3.40.50.300">
    <property type="entry name" value="P-loop containing nucleotide triphosphate hydrolases"/>
    <property type="match status" value="2"/>
</dbReference>
<dbReference type="PROSITE" id="PS51786">
    <property type="entry name" value="LON_PROTEOLYTIC"/>
    <property type="match status" value="1"/>
</dbReference>
<dbReference type="InterPro" id="IPR008269">
    <property type="entry name" value="Lon_proteolytic"/>
</dbReference>
<evidence type="ECO:0000256" key="1">
    <source>
        <dbReference type="ARBA" id="ARBA00022670"/>
    </source>
</evidence>
<dbReference type="InterPro" id="IPR014721">
    <property type="entry name" value="Ribsml_uS5_D2-typ_fold_subgr"/>
</dbReference>
<protein>
    <recommendedName>
        <fullName evidence="3">endopeptidase La</fullName>
        <ecNumber evidence="3">3.4.21.53</ecNumber>
    </recommendedName>
</protein>
<organism evidence="6 7">
    <name type="scientific">Pelosinus fermentans JBW45</name>
    <dbReference type="NCBI Taxonomy" id="1192197"/>
    <lineage>
        <taxon>Bacteria</taxon>
        <taxon>Bacillati</taxon>
        <taxon>Bacillota</taxon>
        <taxon>Negativicutes</taxon>
        <taxon>Selenomonadales</taxon>
        <taxon>Sporomusaceae</taxon>
        <taxon>Pelosinus</taxon>
    </lineage>
</organism>
<dbReference type="GO" id="GO:0005524">
    <property type="term" value="F:ATP binding"/>
    <property type="evidence" value="ECO:0007669"/>
    <property type="project" value="InterPro"/>
</dbReference>
<dbReference type="PRINTS" id="PR00830">
    <property type="entry name" value="ENDOLAPTASE"/>
</dbReference>
<dbReference type="SUPFAM" id="SSF52540">
    <property type="entry name" value="P-loop containing nucleoside triphosphate hydrolases"/>
    <property type="match status" value="1"/>
</dbReference>
<dbReference type="GO" id="GO:0030163">
    <property type="term" value="P:protein catabolic process"/>
    <property type="evidence" value="ECO:0007669"/>
    <property type="project" value="InterPro"/>
</dbReference>
<dbReference type="InterPro" id="IPR002078">
    <property type="entry name" value="Sigma_54_int"/>
</dbReference>
<evidence type="ECO:0000313" key="7">
    <source>
        <dbReference type="Proteomes" id="UP000005361"/>
    </source>
</evidence>
<feature type="domain" description="Lon proteolytic" evidence="5">
    <location>
        <begin position="477"/>
        <end position="651"/>
    </location>
</feature>
<dbReference type="InterPro" id="IPR003593">
    <property type="entry name" value="AAA+_ATPase"/>
</dbReference>